<dbReference type="SMART" id="SM00220">
    <property type="entry name" value="S_TKc"/>
    <property type="match status" value="1"/>
</dbReference>
<feature type="domain" description="Protein kinase" evidence="21">
    <location>
        <begin position="29"/>
        <end position="281"/>
    </location>
</feature>
<gene>
    <name evidence="22" type="ORF">SteCoe_23210</name>
</gene>
<dbReference type="EMBL" id="MPUH01000585">
    <property type="protein sequence ID" value="OMJ77258.1"/>
    <property type="molecule type" value="Genomic_DNA"/>
</dbReference>
<evidence type="ECO:0000256" key="7">
    <source>
        <dbReference type="ARBA" id="ARBA00022741"/>
    </source>
</evidence>
<evidence type="ECO:0000256" key="8">
    <source>
        <dbReference type="ARBA" id="ARBA00022777"/>
    </source>
</evidence>
<dbReference type="InterPro" id="IPR008271">
    <property type="entry name" value="Ser/Thr_kinase_AS"/>
</dbReference>
<dbReference type="InterPro" id="IPR011009">
    <property type="entry name" value="Kinase-like_dom_sf"/>
</dbReference>
<dbReference type="FunFam" id="3.30.200.20:FF:000315">
    <property type="entry name" value="Calcium-dependent protein kinase 3"/>
    <property type="match status" value="1"/>
</dbReference>
<feature type="region of interest" description="Disordered" evidence="20">
    <location>
        <begin position="1"/>
        <end position="22"/>
    </location>
</feature>
<dbReference type="InterPro" id="IPR030616">
    <property type="entry name" value="Aur-like"/>
</dbReference>
<keyword evidence="9" id="KW-0106">Calcium</keyword>
<feature type="binding site" evidence="15">
    <location>
        <position position="170"/>
    </location>
    <ligand>
        <name>ATP</name>
        <dbReference type="ChEBI" id="CHEBI:30616"/>
    </ligand>
</feature>
<feature type="cross-link" description="Glycyl lysine isopeptide (Lys-Gly) (interchain with G-Cter in SUMO2)" evidence="16">
    <location>
        <position position="154"/>
    </location>
</feature>
<feature type="coiled-coil region" evidence="19">
    <location>
        <begin position="339"/>
        <end position="440"/>
    </location>
</feature>
<evidence type="ECO:0000313" key="22">
    <source>
        <dbReference type="EMBL" id="OMJ77258.1"/>
    </source>
</evidence>
<feature type="active site" description="Proton acceptor" evidence="14">
    <location>
        <position position="152"/>
    </location>
</feature>
<name>A0A1R2BKH1_9CILI</name>
<evidence type="ECO:0000256" key="15">
    <source>
        <dbReference type="PIRSR" id="PIRSR630616-2"/>
    </source>
</evidence>
<reference evidence="22 23" key="1">
    <citation type="submission" date="2016-11" db="EMBL/GenBank/DDBJ databases">
        <title>The macronuclear genome of Stentor coeruleus: a giant cell with tiny introns.</title>
        <authorList>
            <person name="Slabodnick M."/>
            <person name="Ruby J.G."/>
            <person name="Reiff S.B."/>
            <person name="Swart E.C."/>
            <person name="Gosai S."/>
            <person name="Prabakaran S."/>
            <person name="Witkowska E."/>
            <person name="Larue G.E."/>
            <person name="Fisher S."/>
            <person name="Freeman R.M."/>
            <person name="Gunawardena J."/>
            <person name="Chu W."/>
            <person name="Stover N.A."/>
            <person name="Gregory B.D."/>
            <person name="Nowacki M."/>
            <person name="Derisi J."/>
            <person name="Roy S.W."/>
            <person name="Marshall W.F."/>
            <person name="Sood P."/>
        </authorList>
    </citation>
    <scope>NUCLEOTIDE SEQUENCE [LARGE SCALE GENOMIC DNA]</scope>
    <source>
        <strain evidence="22">WM001</strain>
    </source>
</reference>
<evidence type="ECO:0000313" key="23">
    <source>
        <dbReference type="Proteomes" id="UP000187209"/>
    </source>
</evidence>
<dbReference type="AlphaFoldDB" id="A0A1R2BKH1"/>
<dbReference type="GO" id="GO:0005524">
    <property type="term" value="F:ATP binding"/>
    <property type="evidence" value="ECO:0007669"/>
    <property type="project" value="UniProtKB-UniRule"/>
</dbReference>
<protein>
    <recommendedName>
        <fullName evidence="18">Aurora kinase</fullName>
        <ecNumber evidence="18">2.7.11.1</ecNumber>
    </recommendedName>
</protein>
<evidence type="ECO:0000256" key="6">
    <source>
        <dbReference type="ARBA" id="ARBA00022737"/>
    </source>
</evidence>
<keyword evidence="3 18" id="KW-0723">Serine/threonine-protein kinase</keyword>
<keyword evidence="4 18" id="KW-0808">Transferase</keyword>
<comment type="subunit">
    <text evidence="2">Monomer.</text>
</comment>
<dbReference type="FunFam" id="1.10.510.10:FF:000571">
    <property type="entry name" value="Maternal embryonic leucine zipper kinase"/>
    <property type="match status" value="1"/>
</dbReference>
<evidence type="ECO:0000256" key="19">
    <source>
        <dbReference type="SAM" id="Coils"/>
    </source>
</evidence>
<evidence type="ECO:0000259" key="21">
    <source>
        <dbReference type="PROSITE" id="PS50011"/>
    </source>
</evidence>
<comment type="catalytic activity">
    <reaction evidence="13 18">
        <text>L-seryl-[protein] + ATP = O-phospho-L-seryl-[protein] + ADP + H(+)</text>
        <dbReference type="Rhea" id="RHEA:17989"/>
        <dbReference type="Rhea" id="RHEA-COMP:9863"/>
        <dbReference type="Rhea" id="RHEA-COMP:11604"/>
        <dbReference type="ChEBI" id="CHEBI:15378"/>
        <dbReference type="ChEBI" id="CHEBI:29999"/>
        <dbReference type="ChEBI" id="CHEBI:30616"/>
        <dbReference type="ChEBI" id="CHEBI:83421"/>
        <dbReference type="ChEBI" id="CHEBI:456216"/>
        <dbReference type="EC" id="2.7.11.1"/>
    </reaction>
</comment>
<dbReference type="PROSITE" id="PS50011">
    <property type="entry name" value="PROTEIN_KINASE_DOM"/>
    <property type="match status" value="1"/>
</dbReference>
<evidence type="ECO:0000256" key="5">
    <source>
        <dbReference type="ARBA" id="ARBA00022723"/>
    </source>
</evidence>
<dbReference type="EC" id="2.7.11.1" evidence="18"/>
<feature type="binding site" evidence="15">
    <location>
        <begin position="156"/>
        <end position="157"/>
    </location>
    <ligand>
        <name>ATP</name>
        <dbReference type="ChEBI" id="CHEBI:30616"/>
    </ligand>
</feature>
<comment type="cofactor">
    <cofactor evidence="1">
        <name>Mg(2+)</name>
        <dbReference type="ChEBI" id="CHEBI:18420"/>
    </cofactor>
</comment>
<evidence type="ECO:0000256" key="20">
    <source>
        <dbReference type="SAM" id="MobiDB-lite"/>
    </source>
</evidence>
<keyword evidence="7 15" id="KW-0547">Nucleotide-binding</keyword>
<proteinExistence type="inferred from homology"/>
<keyword evidence="5" id="KW-0479">Metal-binding</keyword>
<evidence type="ECO:0000256" key="10">
    <source>
        <dbReference type="ARBA" id="ARBA00022840"/>
    </source>
</evidence>
<organism evidence="22 23">
    <name type="scientific">Stentor coeruleus</name>
    <dbReference type="NCBI Taxonomy" id="5963"/>
    <lineage>
        <taxon>Eukaryota</taxon>
        <taxon>Sar</taxon>
        <taxon>Alveolata</taxon>
        <taxon>Ciliophora</taxon>
        <taxon>Postciliodesmatophora</taxon>
        <taxon>Heterotrichea</taxon>
        <taxon>Heterotrichida</taxon>
        <taxon>Stentoridae</taxon>
        <taxon>Stentor</taxon>
    </lineage>
</organism>
<evidence type="ECO:0000256" key="4">
    <source>
        <dbReference type="ARBA" id="ARBA00022679"/>
    </source>
</evidence>
<evidence type="ECO:0000256" key="2">
    <source>
        <dbReference type="ARBA" id="ARBA00011245"/>
    </source>
</evidence>
<keyword evidence="19" id="KW-0175">Coiled coil</keyword>
<comment type="catalytic activity">
    <reaction evidence="12 18">
        <text>L-threonyl-[protein] + ATP = O-phospho-L-threonyl-[protein] + ADP + H(+)</text>
        <dbReference type="Rhea" id="RHEA:46608"/>
        <dbReference type="Rhea" id="RHEA-COMP:11060"/>
        <dbReference type="Rhea" id="RHEA-COMP:11605"/>
        <dbReference type="ChEBI" id="CHEBI:15378"/>
        <dbReference type="ChEBI" id="CHEBI:30013"/>
        <dbReference type="ChEBI" id="CHEBI:30616"/>
        <dbReference type="ChEBI" id="CHEBI:61977"/>
        <dbReference type="ChEBI" id="CHEBI:456216"/>
        <dbReference type="EC" id="2.7.11.1"/>
    </reaction>
</comment>
<dbReference type="Pfam" id="PF00069">
    <property type="entry name" value="Pkinase"/>
    <property type="match status" value="1"/>
</dbReference>
<sequence length="686" mass="80465">MTSRLQNKLLQDPPDARKNPGKSYKRIDFEFLRKIGDGAYGQVWKVKHKKTSALFALKQVPKSKVVSILQQFSREVNILYKLSHPHIIKLLTHFEDDKYFYLIMELIEGGTLFHKLYREKNLLETTAAQYFREVVLAVEYLHSQNPPIVHRDIKPENILLDREGRIKLIDFGWANYCERQGRTRKTFCGTSEYMPPEIIGNIGHDISADIWCLGVLLYEMLVGTTPFKNSEREEMSRMIVQDMIRFPQWLSPLSADLIGLMLTKDYERRPNIYEIKHHAWLKSIEPIRPTIVQHFEKPEVLNNFTTKEIEYKKDYTTEATDSGESEGEFEGKYARKKGKKSLEEIRENVLAENAETNRNKDKLEIIFAMMNMEKEKLTQLEEKIAKKRKENSQLSNAHIELCSKNFDANLEVNRLEGVDINELAERKKSMQRKMLETGKECKIYKLKLDELRKKVNKESVSIANNEFILQKLKIAFDQITNASKHERNDKKSSENELKINIEFLKQQLIEKTSVLSSFSPDELLAAKDISSFIKNRMNIINDMAREISKKIEFAEERANDIEQMMQELKINYDMKKGEICQNCQNCKDKITKNQRIEKEAKRSSSRKRSEETRKDLKFSLSESKLLNFPIDHTHIEKAHERIKVLFTQNLKSMISRLEKIIVRKKKTHNELQAEILKNHEVINCNL</sequence>
<evidence type="ECO:0000256" key="18">
    <source>
        <dbReference type="RuleBase" id="RU367134"/>
    </source>
</evidence>
<dbReference type="OrthoDB" id="302269at2759"/>
<keyword evidence="23" id="KW-1185">Reference proteome</keyword>
<evidence type="ECO:0000256" key="12">
    <source>
        <dbReference type="ARBA" id="ARBA00047899"/>
    </source>
</evidence>
<keyword evidence="6" id="KW-0677">Repeat</keyword>
<feature type="binding site" evidence="15 17">
    <location>
        <position position="58"/>
    </location>
    <ligand>
        <name>ATP</name>
        <dbReference type="ChEBI" id="CHEBI:30616"/>
    </ligand>
</feature>
<evidence type="ECO:0000256" key="9">
    <source>
        <dbReference type="ARBA" id="ARBA00022837"/>
    </source>
</evidence>
<evidence type="ECO:0000256" key="13">
    <source>
        <dbReference type="ARBA" id="ARBA00048679"/>
    </source>
</evidence>
<evidence type="ECO:0000256" key="17">
    <source>
        <dbReference type="PROSITE-ProRule" id="PRU10141"/>
    </source>
</evidence>
<evidence type="ECO:0000256" key="1">
    <source>
        <dbReference type="ARBA" id="ARBA00001946"/>
    </source>
</evidence>
<comment type="similarity">
    <text evidence="11">Belongs to the protein kinase superfamily. Ser/Thr protein kinase family. CDPK subfamily.</text>
</comment>
<evidence type="ECO:0000256" key="16">
    <source>
        <dbReference type="PIRSR" id="PIRSR630616-3"/>
    </source>
</evidence>
<accession>A0A1R2BKH1</accession>
<evidence type="ECO:0000256" key="3">
    <source>
        <dbReference type="ARBA" id="ARBA00022527"/>
    </source>
</evidence>
<evidence type="ECO:0000256" key="14">
    <source>
        <dbReference type="PIRSR" id="PIRSR630616-1"/>
    </source>
</evidence>
<comment type="similarity">
    <text evidence="18">Belongs to the protein kinase superfamily. Ser/Thr protein kinase family. Aurora subfamily.</text>
</comment>
<dbReference type="Gene3D" id="1.10.510.10">
    <property type="entry name" value="Transferase(Phosphotransferase) domain 1"/>
    <property type="match status" value="1"/>
</dbReference>
<dbReference type="PROSITE" id="PS00108">
    <property type="entry name" value="PROTEIN_KINASE_ST"/>
    <property type="match status" value="1"/>
</dbReference>
<dbReference type="InterPro" id="IPR017441">
    <property type="entry name" value="Protein_kinase_ATP_BS"/>
</dbReference>
<comment type="caution">
    <text evidence="22">The sequence shown here is derived from an EMBL/GenBank/DDBJ whole genome shotgun (WGS) entry which is preliminary data.</text>
</comment>
<dbReference type="SUPFAM" id="SSF56112">
    <property type="entry name" value="Protein kinase-like (PK-like)"/>
    <property type="match status" value="1"/>
</dbReference>
<keyword evidence="8 18" id="KW-0418">Kinase</keyword>
<dbReference type="InterPro" id="IPR000719">
    <property type="entry name" value="Prot_kinase_dom"/>
</dbReference>
<dbReference type="PANTHER" id="PTHR24350">
    <property type="entry name" value="SERINE/THREONINE-PROTEIN KINASE IAL-RELATED"/>
    <property type="match status" value="1"/>
</dbReference>
<dbReference type="GO" id="GO:0004674">
    <property type="term" value="F:protein serine/threonine kinase activity"/>
    <property type="evidence" value="ECO:0007669"/>
    <property type="project" value="UniProtKB-KW"/>
</dbReference>
<feature type="coiled-coil region" evidence="19">
    <location>
        <begin position="537"/>
        <end position="578"/>
    </location>
</feature>
<dbReference type="PROSITE" id="PS00107">
    <property type="entry name" value="PROTEIN_KINASE_ATP"/>
    <property type="match status" value="1"/>
</dbReference>
<keyword evidence="10 15" id="KW-0067">ATP-binding</keyword>
<dbReference type="GO" id="GO:0046872">
    <property type="term" value="F:metal ion binding"/>
    <property type="evidence" value="ECO:0007669"/>
    <property type="project" value="UniProtKB-KW"/>
</dbReference>
<evidence type="ECO:0000256" key="11">
    <source>
        <dbReference type="ARBA" id="ARBA00024334"/>
    </source>
</evidence>
<dbReference type="Proteomes" id="UP000187209">
    <property type="component" value="Unassembled WGS sequence"/>
</dbReference>
<dbReference type="CDD" id="cd14007">
    <property type="entry name" value="STKc_Aurora"/>
    <property type="match status" value="1"/>
</dbReference>